<dbReference type="Pfam" id="PF05721">
    <property type="entry name" value="PhyH"/>
    <property type="match status" value="1"/>
</dbReference>
<protein>
    <recommendedName>
        <fullName evidence="3">Phytanoyl-CoA dioxygenase</fullName>
    </recommendedName>
</protein>
<keyword evidence="2" id="KW-1185">Reference proteome</keyword>
<name>A0ABM8SEM6_9BACT</name>
<sequence length="313" mass="35716">MNNTIYHDARLSDDERRSLIFEGQLMAYSPREHSLALVAHARKLIEEAFAPLDPETAQFHMPVEQYAEVLGKLKPQFIHHPDSKKHLKALLVEMGADPDKTYFDVPKMRSSTSDNYLTTGIAYAWHPHRDTWYSAPPCQINWWIPIYDIRSDNAMAFHPMYWNRVVKNDSRSHNYYEWNKQHRGGHVSQFLKADPRPLSKPIEAIEIDPQIRIIVPAGGIILFSAAQLHSSVPNTSGKTRFSIDFRVVNVDDAAARRGAPRVDEECTGTTMRDYLRVTDLSQIPAEIVALYDDGAHEGGELRYKPKDIPTPSL</sequence>
<evidence type="ECO:0000313" key="1">
    <source>
        <dbReference type="EMBL" id="CAE6804173.1"/>
    </source>
</evidence>
<organism evidence="1 2">
    <name type="scientific">Nitrospira defluvii</name>
    <dbReference type="NCBI Taxonomy" id="330214"/>
    <lineage>
        <taxon>Bacteria</taxon>
        <taxon>Pseudomonadati</taxon>
        <taxon>Nitrospirota</taxon>
        <taxon>Nitrospiria</taxon>
        <taxon>Nitrospirales</taxon>
        <taxon>Nitrospiraceae</taxon>
        <taxon>Nitrospira</taxon>
    </lineage>
</organism>
<dbReference type="Proteomes" id="UP000675880">
    <property type="component" value="Unassembled WGS sequence"/>
</dbReference>
<comment type="caution">
    <text evidence="1">The sequence shown here is derived from an EMBL/GenBank/DDBJ whole genome shotgun (WGS) entry which is preliminary data.</text>
</comment>
<proteinExistence type="predicted"/>
<dbReference type="InterPro" id="IPR008775">
    <property type="entry name" value="Phytyl_CoA_dOase-like"/>
</dbReference>
<evidence type="ECO:0000313" key="2">
    <source>
        <dbReference type="Proteomes" id="UP000675880"/>
    </source>
</evidence>
<dbReference type="Gene3D" id="2.60.120.620">
    <property type="entry name" value="q2cbj1_9rhob like domain"/>
    <property type="match status" value="1"/>
</dbReference>
<reference evidence="1 2" key="1">
    <citation type="submission" date="2021-02" db="EMBL/GenBank/DDBJ databases">
        <authorList>
            <person name="Han P."/>
        </authorList>
    </citation>
    <scope>NUCLEOTIDE SEQUENCE [LARGE SCALE GENOMIC DNA]</scope>
    <source>
        <strain evidence="1">Candidatus Nitrospira sp. ZN2</strain>
    </source>
</reference>
<gene>
    <name evidence="1" type="ORF">NSPZN2_90008</name>
</gene>
<dbReference type="RefSeq" id="WP_213044344.1">
    <property type="nucleotide sequence ID" value="NZ_CAJNBJ010000022.1"/>
</dbReference>
<dbReference type="SUPFAM" id="SSF51197">
    <property type="entry name" value="Clavaminate synthase-like"/>
    <property type="match status" value="1"/>
</dbReference>
<dbReference type="EMBL" id="CAJNBJ010000022">
    <property type="protein sequence ID" value="CAE6804173.1"/>
    <property type="molecule type" value="Genomic_DNA"/>
</dbReference>
<accession>A0ABM8SEM6</accession>
<evidence type="ECO:0008006" key="3">
    <source>
        <dbReference type="Google" id="ProtNLM"/>
    </source>
</evidence>